<sequence length="3398" mass="388465">DIQIGVDESQQEMNVTTNPNTLPTSTTVSSESSKHSRSGSGTNKKPPPIPRKSEKVLQWQRTSQPPPVKDPEARKSLLKNSSPTKEEVMDGALQESNGAEAKKKLQESSHTEEEVKDRVSQELLLKDSSHIKEVKDGALQELDGSDTKKTVLQDSSNIKEEAKDSLSQESDDPGTQTTLQGSSPIKEDVEDNVLHEPGGSKTKKTLQDSETNTEEVNDNVLQESDGPETKKALLQDSSSINEEVKDNVLQESDGPETKNTLQDSSLIKEEVKNNVLQETGPVKEKVGDNVLQDSDGPETRKSLLKDSSPIIVTGNPENYVPRQNAEASEGNLIPNQSEIKDTYSSYTELANNPEIDSQKRKQEDSYPINNDKVYSFEEISKQLGFFDNDTGNETQQPATNETVSYNETQQPAANETVSYNETQQPGANEVISFYEIQKHLKEKEKGIIDDSQSMPAPSSGMHAQHIIEAAINKKIPPYTSNPIAVSPKMSMPQPYPLNVETNKNIPPFASNPVALSSEITQSNIKTSAVKDTFTHQFNDETNKNFQNNPVAEADNETNNPATTSAVIDTSSHQFNVEINKSIPPFANNPVAKADNETNNPATTSAVIDTSSHQFNDETNKNFPPFANNPVAEADNETSNPATTYQFNDETNKNFPPFANNPVAEADNNPATTSALIDTPTHQSNVNIHKSIPPRISTSQSSIAADNEKIDPRAYRTDPSEFRVDSKDFQPGDERTYHDDTADVSTPLIQIENAEQNTSNYNSLLDFSNVPSPTKELMDDPNTTNISNENDDSVSEYIDIRKLGANKYHPHDDDSTVTLPIPSQLSTKITNEGSTLGSSTHTNSDHDNGSLEHTEKVLTENNNPTTSNFDIIDYQPSQQYQTLQPSERSKEKQGLLSTAVKTVNSFIFGPKDDDKYAGLSQVTFHVHLPQHIEKHGEPVIMGNCEELGSWKMITIQLTQPHKQEYPTYWRSHPVDIRIGRNDIKYKYGIVNQSRRTIDYEGEDERQNRILDTSTNDQYDIWQNNRRHNMFGLKEFAFVKCIYDGVNNENLKDKVMQFQSLLENHSNHTINSITIEFIMQRYQEKREKRLFLCVLLGYYLKYRRDPYAYTPQLPTHFRSDCLLEALQYVQYDTFPSNIKLIMAPVVVALVRHNAIVRRSFEWLRIFRVVQFLDPNYAFVDVFMGARYDDKQISNLLKEWPKIVHPYLDQIDDRVYIKIAKTLNIIWRDCIYHTPSIDREIATDFDGTVNKIIAHDNASALYANFTKVIPEYRDMVAHLFRERIINLLKNQQGGWDKNNLLAFEKLLKDKQLYFEREDFLSVLNYVSQSASLLSDKSKIYQALLRIAEERIKKCSHNHILFATVQVATLNKTITTQFCNLVTENVLVAREIRNINNNIMEMILIFNARGNVAVLHKHSYVMKMRTAISNLASSIVDKTIDIKTLQAILSKYDKDRQLSECLNVANSPNAKKTFQSVIISENNISAVRKECKTFEDRFRHLKAFYSTFCPPDKIVDSELYTTDLEGKLKMLSKVQLKEAISSRYWERHEDLIQKVADTYEYANSMTFTNIYETHLSQITDEIQVDYVINTLIPAVREEYVKIFKKYKDKKWEQIKYSEAFPLWKGVDDVKTELELINKMVYLGRNNQDLENSIKHLSAIPKWEERLQKLSAVVEIFNVSVKTEDWLGRSLKILREDVLVLGKVVEFVKYCKDSNPTDNENYWLLIKELSSASDLVEFLQTIAENDIKNLINGVDDFSDERLIQADTVSSLIQVKQSVVQLMHKSSKEFLGVLLKIKKIQNAVLRGTYTFEKDERSDKFNVTLVYQANRSGEMKHNISDLLDLRGRALLIAKPANISTDIEEENSRKIMNEFVSQVDTAQEILSVGYKLIQMGHFDYRRFKKEIRGTEKTTEMRALLTKLKEDLQNWKQVVDEAQEEHYYLTFFPARHILAFYDYFTSDVQDDENTETCRTLIKFVNSKAELPSRKDRSGISRKNTDYSRTLNEIGKKLQTIFGKSLKTSSRELKVRGERIIADVVDKGKLCVASCNDQLRVPNIIMSLYANHGAYPEPWQILICTKSTTIEELSIFIKRCFFAAKNGYKEKLFCIANLELLEFELQYGLVEGIRSMREKQNDYYLALVCCRDGSFHHHILDQFSQDVHSTNGLKAEAMKTIYRDLCSNVICVSSDLSGQGKTEWIKQASFEKKKLLRSFLISDGADFGSLVRQLKDCKLKPLESLHINIISADNSNEINMFLFELLTLGFVSSNVVIASLPQTTVFIEVASTVQQKLLNSLPITGYLVKEHLSWDIHRLNVSSELCSPIQIVCNYLDAYDRREVDVRDIVFHGQTGIKKSLPDKRCQDLIAKYFFEGNSDGVSSFRFVEIFVNVLADQLIRLSSSAYFIVENLKLMINDETSLRTTLVDTLIDISKYFATRSVKAKEAQLESTSDDYDTKFEIVQWDASNHLLVFFMSQNPDSICALYRDKNKVPENVKEFLKSQYIAGPSKWELEDYNRMQSKSLLEKLEGLARQTTKKIDLPLYALSADNLIKMALILLRSRANVPVVVMGEAGCGKVNYEPFNLHAGIREQDILDFMEKAQKRADNDEFQAGIKPKVRRYEEQSNLVYQVKPLPDQILDYVWDYGVLLPNDEKKYIQIMVQTKLGEGHELLTELLFTSQQFIRSIEEKYSVSLRDVKRAIKLVEFFSKSLQTRPKISKNHPYPPHRENSGRINFTVRCYILSISLCYQSRIYEQELRSEYRKEMIKVLQRQKINIKDEDFTGIIRDEQEDWVRRMQLPPNTAMNEALLENVLVMIVCIINKIPVFIIGAPGSSKSLAIKLVGQNLRGSDSNDKYFRKLPQVYLISYQGSSSSTSDGIIKVFDKAIKYQETSSKDFLDLVDTAVRLLDSKLHNSISRASLRPLAEAYSEYEGCGQSHSNFHGLRDYYGLVKSLSNSDLTPENVQMALERNFGGTDRNENPCEAYFDTVLKTFNNYQNWTYDPIPTLTLIKANLDDESARHLMVIGKSDSIVTILTYQLKEKNLDPVVILGSQFQDDQQDYSYTTADPPLLNRFEKQRMTIDDTLTDNHHKIVKILRTWTQQMVSLVGTENINAARTSFTQKDLFIGFDKNETLQSLVIDIMTKFPNDNEEAIVKRCKAALIDIASSDGIIRATKSNVDPGEINLWNNVYFRNFTDEHIPLQNHDILNTNDLLEPRPDQYVMPELFYDLKFPFSYYFMKKINEFRTTWEDVLAKLRENPENCDDDQGLSHDVYETAVRGFSENVIASLTALNDQVFNDFSEWFFEDFITFIIANDADKKDSELLARLIRQHIGKDKVLDPVLLHIYWWKSSNIISADLQLAQMCPSAINEFAQEMPDISFEEFLVDKVIKTMLDKIVKKGGEPQLDQWQHE</sequence>
<dbReference type="InterPro" id="IPR031248">
    <property type="entry name" value="RNF213"/>
</dbReference>
<evidence type="ECO:0000259" key="2">
    <source>
        <dbReference type="PROSITE" id="PS51166"/>
    </source>
</evidence>
<feature type="compositionally biased region" description="Polar residues" evidence="1">
    <location>
        <begin position="827"/>
        <end position="841"/>
    </location>
</feature>
<dbReference type="OrthoDB" id="2400221at2759"/>
<name>A0A9N8ZKE7_9GLOM</name>
<protein>
    <submittedName>
        <fullName evidence="3">14391_t:CDS:1</fullName>
    </submittedName>
</protein>
<feature type="compositionally biased region" description="Basic and acidic residues" evidence="1">
    <location>
        <begin position="100"/>
        <end position="138"/>
    </location>
</feature>
<dbReference type="GO" id="GO:2001070">
    <property type="term" value="F:starch binding"/>
    <property type="evidence" value="ECO:0007669"/>
    <property type="project" value="InterPro"/>
</dbReference>
<dbReference type="Pfam" id="PF00686">
    <property type="entry name" value="CBM_20"/>
    <property type="match status" value="1"/>
</dbReference>
<evidence type="ECO:0000256" key="1">
    <source>
        <dbReference type="SAM" id="MobiDB-lite"/>
    </source>
</evidence>
<dbReference type="GO" id="GO:0016887">
    <property type="term" value="F:ATP hydrolysis activity"/>
    <property type="evidence" value="ECO:0007669"/>
    <property type="project" value="InterPro"/>
</dbReference>
<dbReference type="Gene3D" id="2.60.40.10">
    <property type="entry name" value="Immunoglobulins"/>
    <property type="match status" value="1"/>
</dbReference>
<gene>
    <name evidence="3" type="ORF">RFULGI_LOCUS2336</name>
</gene>
<feature type="compositionally biased region" description="Basic and acidic residues" evidence="1">
    <location>
        <begin position="145"/>
        <end position="166"/>
    </location>
</feature>
<dbReference type="InterPro" id="IPR013784">
    <property type="entry name" value="Carb-bd-like_fold"/>
</dbReference>
<feature type="region of interest" description="Disordered" evidence="1">
    <location>
        <begin position="1"/>
        <end position="322"/>
    </location>
</feature>
<organism evidence="3 4">
    <name type="scientific">Racocetra fulgida</name>
    <dbReference type="NCBI Taxonomy" id="60492"/>
    <lineage>
        <taxon>Eukaryota</taxon>
        <taxon>Fungi</taxon>
        <taxon>Fungi incertae sedis</taxon>
        <taxon>Mucoromycota</taxon>
        <taxon>Glomeromycotina</taxon>
        <taxon>Glomeromycetes</taxon>
        <taxon>Diversisporales</taxon>
        <taxon>Gigasporaceae</taxon>
        <taxon>Racocetra</taxon>
    </lineage>
</organism>
<feature type="region of interest" description="Disordered" evidence="1">
    <location>
        <begin position="827"/>
        <end position="851"/>
    </location>
</feature>
<dbReference type="InterPro" id="IPR002044">
    <property type="entry name" value="CBM20"/>
</dbReference>
<dbReference type="EMBL" id="CAJVPZ010001739">
    <property type="protein sequence ID" value="CAG8498800.1"/>
    <property type="molecule type" value="Genomic_DNA"/>
</dbReference>
<dbReference type="GO" id="GO:0004842">
    <property type="term" value="F:ubiquitin-protein transferase activity"/>
    <property type="evidence" value="ECO:0007669"/>
    <property type="project" value="InterPro"/>
</dbReference>
<evidence type="ECO:0000313" key="3">
    <source>
        <dbReference type="EMBL" id="CAG8498800.1"/>
    </source>
</evidence>
<feature type="compositionally biased region" description="Polar residues" evidence="1">
    <location>
        <begin position="167"/>
        <end position="183"/>
    </location>
</feature>
<feature type="domain" description="CBM20" evidence="2">
    <location>
        <begin position="913"/>
        <end position="1022"/>
    </location>
</feature>
<feature type="compositionally biased region" description="Basic and acidic residues" evidence="1">
    <location>
        <begin position="842"/>
        <end position="851"/>
    </location>
</feature>
<dbReference type="Proteomes" id="UP000789396">
    <property type="component" value="Unassembled WGS sequence"/>
</dbReference>
<dbReference type="PANTHER" id="PTHR22605">
    <property type="entry name" value="RZ-TYPE DOMAIN-CONTAINING PROTEIN"/>
    <property type="match status" value="1"/>
</dbReference>
<feature type="non-terminal residue" evidence="3">
    <location>
        <position position="3398"/>
    </location>
</feature>
<proteinExistence type="predicted"/>
<reference evidence="3" key="1">
    <citation type="submission" date="2021-06" db="EMBL/GenBank/DDBJ databases">
        <authorList>
            <person name="Kallberg Y."/>
            <person name="Tangrot J."/>
            <person name="Rosling A."/>
        </authorList>
    </citation>
    <scope>NUCLEOTIDE SEQUENCE</scope>
    <source>
        <strain evidence="3">IN212</strain>
    </source>
</reference>
<accession>A0A9N8ZKE7</accession>
<feature type="region of interest" description="Disordered" evidence="1">
    <location>
        <begin position="346"/>
        <end position="368"/>
    </location>
</feature>
<dbReference type="InterPro" id="IPR013783">
    <property type="entry name" value="Ig-like_fold"/>
</dbReference>
<dbReference type="SMART" id="SM01065">
    <property type="entry name" value="CBM_2"/>
    <property type="match status" value="1"/>
</dbReference>
<feature type="non-terminal residue" evidence="3">
    <location>
        <position position="1"/>
    </location>
</feature>
<dbReference type="SUPFAM" id="SSF49452">
    <property type="entry name" value="Starch-binding domain-like"/>
    <property type="match status" value="1"/>
</dbReference>
<feature type="compositionally biased region" description="Low complexity" evidence="1">
    <location>
        <begin position="14"/>
        <end position="31"/>
    </location>
</feature>
<dbReference type="PANTHER" id="PTHR22605:SF1">
    <property type="entry name" value="RZ-TYPE DOMAIN-CONTAINING PROTEIN"/>
    <property type="match status" value="1"/>
</dbReference>
<evidence type="ECO:0000313" key="4">
    <source>
        <dbReference type="Proteomes" id="UP000789396"/>
    </source>
</evidence>
<comment type="caution">
    <text evidence="3">The sequence shown here is derived from an EMBL/GenBank/DDBJ whole genome shotgun (WGS) entry which is preliminary data.</text>
</comment>
<dbReference type="PROSITE" id="PS51166">
    <property type="entry name" value="CBM20"/>
    <property type="match status" value="1"/>
</dbReference>
<keyword evidence="4" id="KW-1185">Reference proteome</keyword>